<proteinExistence type="predicted"/>
<evidence type="ECO:0000256" key="2">
    <source>
        <dbReference type="SAM" id="MobiDB-lite"/>
    </source>
</evidence>
<evidence type="ECO:0000256" key="1">
    <source>
        <dbReference type="SAM" id="Coils"/>
    </source>
</evidence>
<dbReference type="RefSeq" id="WP_121221331.1">
    <property type="nucleotide sequence ID" value="NZ_JBIUBA010000002.1"/>
</dbReference>
<dbReference type="InterPro" id="IPR027417">
    <property type="entry name" value="P-loop_NTPase"/>
</dbReference>
<dbReference type="SUPFAM" id="SSF52540">
    <property type="entry name" value="P-loop containing nucleoside triphosphate hydrolases"/>
    <property type="match status" value="1"/>
</dbReference>
<organism evidence="3 4">
    <name type="scientific">Saccharothrix variisporea</name>
    <dbReference type="NCBI Taxonomy" id="543527"/>
    <lineage>
        <taxon>Bacteria</taxon>
        <taxon>Bacillati</taxon>
        <taxon>Actinomycetota</taxon>
        <taxon>Actinomycetes</taxon>
        <taxon>Pseudonocardiales</taxon>
        <taxon>Pseudonocardiaceae</taxon>
        <taxon>Saccharothrix</taxon>
    </lineage>
</organism>
<accession>A0A495X633</accession>
<keyword evidence="4" id="KW-1185">Reference proteome</keyword>
<comment type="caution">
    <text evidence="3">The sequence shown here is derived from an EMBL/GenBank/DDBJ whole genome shotgun (WGS) entry which is preliminary data.</text>
</comment>
<dbReference type="Proteomes" id="UP000272729">
    <property type="component" value="Unassembled WGS sequence"/>
</dbReference>
<feature type="coiled-coil region" evidence="1">
    <location>
        <begin position="383"/>
        <end position="473"/>
    </location>
</feature>
<dbReference type="AlphaFoldDB" id="A0A495X633"/>
<evidence type="ECO:0000313" key="4">
    <source>
        <dbReference type="Proteomes" id="UP000272729"/>
    </source>
</evidence>
<name>A0A495X633_9PSEU</name>
<feature type="region of interest" description="Disordered" evidence="2">
    <location>
        <begin position="623"/>
        <end position="655"/>
    </location>
</feature>
<evidence type="ECO:0008006" key="5">
    <source>
        <dbReference type="Google" id="ProtNLM"/>
    </source>
</evidence>
<dbReference type="OrthoDB" id="580980at2"/>
<reference evidence="3 4" key="1">
    <citation type="submission" date="2018-10" db="EMBL/GenBank/DDBJ databases">
        <title>Sequencing the genomes of 1000 actinobacteria strains.</title>
        <authorList>
            <person name="Klenk H.-P."/>
        </authorList>
    </citation>
    <scope>NUCLEOTIDE SEQUENCE [LARGE SCALE GENOMIC DNA]</scope>
    <source>
        <strain evidence="3 4">DSM 43911</strain>
    </source>
</reference>
<dbReference type="EMBL" id="RBXR01000001">
    <property type="protein sequence ID" value="RKT69530.1"/>
    <property type="molecule type" value="Genomic_DNA"/>
</dbReference>
<sequence>MATTLRLLKLTVTTASAERTYSFAEDLTVITGAVSTGKSSLLMLIKHALGGNAVLTPAVVDNVRHVTLEVVVGSSLLRLRREVMGDQGRVQLLELGSDVPERIFPISSRNPDETTLSRFLLSELGIGVHKVPKSRSRRTGDALSVGFGDVFSFCYLQARTIDSSATGHHDPGRDAKRKTMFEILLNIVDPEVIRLQVERNAIAEQAREQEKTCEAIRRFLEANGYADRDALRAERWDVQERIRRDEASLRGLRDDVDRLIERDRAEREQLSFVLRDAAAARERLAVARDTVQAREAALAQLRLDLARSEKTALAAGLLSPFEFVTCPRCLQSLTGRSVQHGHCLLCDQPEPSVLALVDDEKTAVLRAQLAETEELLRAELDHLRVAEHNTEVAEVRAAEAQRRYDHLTRDAVSPRVQAVAEASAGLERLRQRLTAIDQRMATWNRLSKLDEEVVQLKRRKRQLDKDIKQMEGAHAHREERFDELSEYFAAEVAHLGVRVNGRPTVSRDRYLPKIGDSDLDTLQASGGGSTTAINVAFSLALLNYTVHHAEVALPNLLILDSPRKGIGRTEQEDRDLWEGIFRRLQTLADAFGGRAQLLVADNDAELGGEKGFAVIRLTEKDSAVPGVPNTGVGSQVKVEDLDDPDAQADIDSQAG</sequence>
<gene>
    <name evidence="3" type="ORF">DFJ66_2762</name>
</gene>
<dbReference type="Gene3D" id="3.40.50.300">
    <property type="entry name" value="P-loop containing nucleotide triphosphate hydrolases"/>
    <property type="match status" value="1"/>
</dbReference>
<protein>
    <recommendedName>
        <fullName evidence="5">AAA domain-containing protein</fullName>
    </recommendedName>
</protein>
<evidence type="ECO:0000313" key="3">
    <source>
        <dbReference type="EMBL" id="RKT69530.1"/>
    </source>
</evidence>
<keyword evidence="1" id="KW-0175">Coiled coil</keyword>